<dbReference type="OrthoDB" id="2747330at2759"/>
<evidence type="ECO:0000313" key="5">
    <source>
        <dbReference type="EMBL" id="KAJ4835118.1"/>
    </source>
</evidence>
<dbReference type="InterPro" id="IPR021109">
    <property type="entry name" value="Peptidase_aspartic_dom_sf"/>
</dbReference>
<dbReference type="InterPro" id="IPR001969">
    <property type="entry name" value="Aspartic_peptidase_AS"/>
</dbReference>
<dbReference type="InterPro" id="IPR032861">
    <property type="entry name" value="TAXi_N"/>
</dbReference>
<dbReference type="EMBL" id="JAKUCV010004518">
    <property type="protein sequence ID" value="KAJ4835118.1"/>
    <property type="molecule type" value="Genomic_DNA"/>
</dbReference>
<comment type="similarity">
    <text evidence="1">Belongs to the peptidase A1 family.</text>
</comment>
<dbReference type="GO" id="GO:0004190">
    <property type="term" value="F:aspartic-type endopeptidase activity"/>
    <property type="evidence" value="ECO:0007669"/>
    <property type="project" value="InterPro"/>
</dbReference>
<dbReference type="PROSITE" id="PS00141">
    <property type="entry name" value="ASP_PROTEASE"/>
    <property type="match status" value="1"/>
</dbReference>
<dbReference type="InterPro" id="IPR032799">
    <property type="entry name" value="TAXi_C"/>
</dbReference>
<protein>
    <recommendedName>
        <fullName evidence="4">Peptidase A1 domain-containing protein</fullName>
    </recommendedName>
</protein>
<dbReference type="PANTHER" id="PTHR47967">
    <property type="entry name" value="OS07G0603500 PROTEIN-RELATED"/>
    <property type="match status" value="1"/>
</dbReference>
<evidence type="ECO:0000256" key="1">
    <source>
        <dbReference type="ARBA" id="ARBA00007447"/>
    </source>
</evidence>
<evidence type="ECO:0000256" key="2">
    <source>
        <dbReference type="ARBA" id="ARBA00022670"/>
    </source>
</evidence>
<keyword evidence="2" id="KW-0645">Protease</keyword>
<keyword evidence="6" id="KW-1185">Reference proteome</keyword>
<evidence type="ECO:0000259" key="4">
    <source>
        <dbReference type="PROSITE" id="PS51767"/>
    </source>
</evidence>
<evidence type="ECO:0000256" key="3">
    <source>
        <dbReference type="ARBA" id="ARBA00022801"/>
    </source>
</evidence>
<dbReference type="InterPro" id="IPR051708">
    <property type="entry name" value="Plant_Aspart_Prot_A1"/>
</dbReference>
<evidence type="ECO:0000313" key="6">
    <source>
        <dbReference type="Proteomes" id="UP001141552"/>
    </source>
</evidence>
<name>A0A9Q0FPD1_9ROSI</name>
<comment type="caution">
    <text evidence="5">The sequence shown here is derived from an EMBL/GenBank/DDBJ whole genome shotgun (WGS) entry which is preliminary data.</text>
</comment>
<dbReference type="PROSITE" id="PS51767">
    <property type="entry name" value="PEPTIDASE_A1"/>
    <property type="match status" value="1"/>
</dbReference>
<gene>
    <name evidence="5" type="ORF">Tsubulata_020175</name>
</gene>
<organism evidence="5 6">
    <name type="scientific">Turnera subulata</name>
    <dbReference type="NCBI Taxonomy" id="218843"/>
    <lineage>
        <taxon>Eukaryota</taxon>
        <taxon>Viridiplantae</taxon>
        <taxon>Streptophyta</taxon>
        <taxon>Embryophyta</taxon>
        <taxon>Tracheophyta</taxon>
        <taxon>Spermatophyta</taxon>
        <taxon>Magnoliopsida</taxon>
        <taxon>eudicotyledons</taxon>
        <taxon>Gunneridae</taxon>
        <taxon>Pentapetalae</taxon>
        <taxon>rosids</taxon>
        <taxon>fabids</taxon>
        <taxon>Malpighiales</taxon>
        <taxon>Passifloraceae</taxon>
        <taxon>Turnera</taxon>
    </lineage>
</organism>
<reference evidence="5" key="1">
    <citation type="submission" date="2022-02" db="EMBL/GenBank/DDBJ databases">
        <authorList>
            <person name="Henning P.M."/>
            <person name="McCubbin A.G."/>
            <person name="Shore J.S."/>
        </authorList>
    </citation>
    <scope>NUCLEOTIDE SEQUENCE</scope>
    <source>
        <strain evidence="5">F60SS</strain>
        <tissue evidence="5">Leaves</tissue>
    </source>
</reference>
<dbReference type="AlphaFoldDB" id="A0A9Q0FPD1"/>
<reference evidence="5" key="2">
    <citation type="journal article" date="2023" name="Plants (Basel)">
        <title>Annotation of the Turnera subulata (Passifloraceae) Draft Genome Reveals the S-Locus Evolved after the Divergence of Turneroideae from Passifloroideae in a Stepwise Manner.</title>
        <authorList>
            <person name="Henning P.M."/>
            <person name="Roalson E.H."/>
            <person name="Mir W."/>
            <person name="McCubbin A.G."/>
            <person name="Shore J.S."/>
        </authorList>
    </citation>
    <scope>NUCLEOTIDE SEQUENCE</scope>
    <source>
        <strain evidence="5">F60SS</strain>
    </source>
</reference>
<keyword evidence="3" id="KW-0378">Hydrolase</keyword>
<dbReference type="Proteomes" id="UP001141552">
    <property type="component" value="Unassembled WGS sequence"/>
</dbReference>
<feature type="domain" description="Peptidase A1" evidence="4">
    <location>
        <begin position="5"/>
        <end position="227"/>
    </location>
</feature>
<dbReference type="GO" id="GO:0006508">
    <property type="term" value="P:proteolysis"/>
    <property type="evidence" value="ECO:0007669"/>
    <property type="project" value="UniProtKB-KW"/>
</dbReference>
<dbReference type="Gene3D" id="2.40.70.10">
    <property type="entry name" value="Acid Proteases"/>
    <property type="match status" value="2"/>
</dbReference>
<dbReference type="InterPro" id="IPR033121">
    <property type="entry name" value="PEPTIDASE_A1"/>
</dbReference>
<proteinExistence type="inferred from homology"/>
<dbReference type="Pfam" id="PF14543">
    <property type="entry name" value="TAXi_N"/>
    <property type="match status" value="1"/>
</dbReference>
<accession>A0A9Q0FPD1</accession>
<dbReference type="Pfam" id="PF14541">
    <property type="entry name" value="TAXi_C"/>
    <property type="match status" value="1"/>
</dbReference>
<dbReference type="SUPFAM" id="SSF50630">
    <property type="entry name" value="Acid proteases"/>
    <property type="match status" value="1"/>
</dbReference>
<sequence>MGGEYFVRVAIGIPPFYAEMLVDTSNDLAWLQCQPCSRCYPQPGPIFDPKSSSTFHYDSLYKQNRGCYEDQCTYHQTYGDGSLTDGSVVQDLVTVGNGVIYGFVFGCGHSIVMEASAHYGGILGLGWGRVSIINQITTPIGRVFSYCLATSANPSPGWITFGREAIAVGNFWIPMIHNEEAPTFYYVGLLGIGVGGIRLPISKDFFSLRKGKGGVILDTGTTLTRFP</sequence>
<dbReference type="PANTHER" id="PTHR47967:SF60">
    <property type="entry name" value="PROTEIN ASPARTIC PROTEASE IN GUARD CELL 1-LIKE"/>
    <property type="match status" value="1"/>
</dbReference>